<dbReference type="GO" id="GO:0046872">
    <property type="term" value="F:metal ion binding"/>
    <property type="evidence" value="ECO:0007669"/>
    <property type="project" value="UniProtKB-KW"/>
</dbReference>
<accession>A0A6B1DVZ4</accession>
<dbReference type="InterPro" id="IPR036663">
    <property type="entry name" value="Fumarylacetoacetase_C_sf"/>
</dbReference>
<dbReference type="InterPro" id="IPR011234">
    <property type="entry name" value="Fumarylacetoacetase-like_C"/>
</dbReference>
<comment type="similarity">
    <text evidence="1">Belongs to the FAH family.</text>
</comment>
<feature type="domain" description="Fumarylacetoacetase-like C-terminal" evidence="3">
    <location>
        <begin position="91"/>
        <end position="306"/>
    </location>
</feature>
<organism evidence="4">
    <name type="scientific">Caldilineaceae bacterium SB0662_bin_9</name>
    <dbReference type="NCBI Taxonomy" id="2605258"/>
    <lineage>
        <taxon>Bacteria</taxon>
        <taxon>Bacillati</taxon>
        <taxon>Chloroflexota</taxon>
        <taxon>Caldilineae</taxon>
        <taxon>Caldilineales</taxon>
        <taxon>Caldilineaceae</taxon>
    </lineage>
</organism>
<proteinExistence type="inferred from homology"/>
<keyword evidence="4" id="KW-0378">Hydrolase</keyword>
<dbReference type="Gene3D" id="3.90.850.10">
    <property type="entry name" value="Fumarylacetoacetase-like, C-terminal domain"/>
    <property type="match status" value="1"/>
</dbReference>
<evidence type="ECO:0000313" key="4">
    <source>
        <dbReference type="EMBL" id="MYD90554.1"/>
    </source>
</evidence>
<dbReference type="PANTHER" id="PTHR42796:SF4">
    <property type="entry name" value="FUMARYLACETOACETATE HYDROLASE DOMAIN-CONTAINING PROTEIN 2A"/>
    <property type="match status" value="1"/>
</dbReference>
<dbReference type="Pfam" id="PF01557">
    <property type="entry name" value="FAA_hydrolase"/>
    <property type="match status" value="1"/>
</dbReference>
<evidence type="ECO:0000256" key="1">
    <source>
        <dbReference type="ARBA" id="ARBA00010211"/>
    </source>
</evidence>
<dbReference type="InterPro" id="IPR051121">
    <property type="entry name" value="FAH"/>
</dbReference>
<dbReference type="SUPFAM" id="SSF56529">
    <property type="entry name" value="FAH"/>
    <property type="match status" value="1"/>
</dbReference>
<gene>
    <name evidence="4" type="ORF">F4Y08_09510</name>
</gene>
<comment type="caution">
    <text evidence="4">The sequence shown here is derived from an EMBL/GenBank/DDBJ whole genome shotgun (WGS) entry which is preliminary data.</text>
</comment>
<dbReference type="EMBL" id="VXPY01000069">
    <property type="protein sequence ID" value="MYD90554.1"/>
    <property type="molecule type" value="Genomic_DNA"/>
</dbReference>
<protein>
    <submittedName>
        <fullName evidence="4">Fumarylacetoacetate hydrolase family protein</fullName>
    </submittedName>
</protein>
<dbReference type="GO" id="GO:0016787">
    <property type="term" value="F:hydrolase activity"/>
    <property type="evidence" value="ECO:0007669"/>
    <property type="project" value="UniProtKB-KW"/>
</dbReference>
<dbReference type="GO" id="GO:0044281">
    <property type="term" value="P:small molecule metabolic process"/>
    <property type="evidence" value="ECO:0007669"/>
    <property type="project" value="UniProtKB-ARBA"/>
</dbReference>
<dbReference type="AlphaFoldDB" id="A0A6B1DVZ4"/>
<keyword evidence="2" id="KW-0479">Metal-binding</keyword>
<reference evidence="4" key="1">
    <citation type="submission" date="2019-09" db="EMBL/GenBank/DDBJ databases">
        <title>Characterisation of the sponge microbiome using genome-centric metagenomics.</title>
        <authorList>
            <person name="Engelberts J.P."/>
            <person name="Robbins S.J."/>
            <person name="De Goeij J.M."/>
            <person name="Aranda M."/>
            <person name="Bell S.C."/>
            <person name="Webster N.S."/>
        </authorList>
    </citation>
    <scope>NUCLEOTIDE SEQUENCE</scope>
    <source>
        <strain evidence="4">SB0662_bin_9</strain>
    </source>
</reference>
<evidence type="ECO:0000256" key="2">
    <source>
        <dbReference type="ARBA" id="ARBA00022723"/>
    </source>
</evidence>
<evidence type="ECO:0000259" key="3">
    <source>
        <dbReference type="Pfam" id="PF01557"/>
    </source>
</evidence>
<sequence>MKLATYQSDTGPRTGAVAGDRIIDLVGALDLSGLAPASLAATMQSLLAAGTDGLRTAAAAVEWHQQSGSETSNFDLTDVRLLAPLPNPGKLMCLAGNYADHILEGGGVFPGKDKMTPHFFMKPSTAVIGPGAAIRIPPSTKFADWELELAVVVGRAGRGFSVEEAQSAIVGYTIFNDISARELSFRDNLPMQEGDGFFDWLVGKWLDTFGPMGPWITTADEITDPSALTMQLFLNDELQQDASTGQMIFSPAEALAFITQFVTVEPGDMISMGTPAGVGHSKKLRLQPGDRIRGEIAELGTLSNPVEALS</sequence>
<dbReference type="PANTHER" id="PTHR42796">
    <property type="entry name" value="FUMARYLACETOACETATE HYDROLASE DOMAIN-CONTAINING PROTEIN 2A-RELATED"/>
    <property type="match status" value="1"/>
</dbReference>
<name>A0A6B1DVZ4_9CHLR</name>